<evidence type="ECO:0000313" key="2">
    <source>
        <dbReference type="Proteomes" id="UP001241072"/>
    </source>
</evidence>
<dbReference type="Gene3D" id="3.20.20.80">
    <property type="entry name" value="Glycosidases"/>
    <property type="match status" value="1"/>
</dbReference>
<gene>
    <name evidence="1" type="ORF">Q5716_10780</name>
</gene>
<dbReference type="Proteomes" id="UP001241072">
    <property type="component" value="Unassembled WGS sequence"/>
</dbReference>
<reference evidence="1 2" key="1">
    <citation type="submission" date="2023-07" db="EMBL/GenBank/DDBJ databases">
        <title>Protaetiibacter sp. nov WY-16 isolated from soil.</title>
        <authorList>
            <person name="Liu B."/>
            <person name="Wan Y."/>
        </authorList>
    </citation>
    <scope>NUCLEOTIDE SEQUENCE [LARGE SCALE GENOMIC DNA]</scope>
    <source>
        <strain evidence="1 2">WY-16</strain>
    </source>
</reference>
<name>A0ABT9BNW2_9MICO</name>
<evidence type="ECO:0000313" key="1">
    <source>
        <dbReference type="EMBL" id="MDO7882708.1"/>
    </source>
</evidence>
<dbReference type="RefSeq" id="WP_305003141.1">
    <property type="nucleotide sequence ID" value="NZ_JAUQUB010000002.1"/>
</dbReference>
<protein>
    <recommendedName>
        <fullName evidence="3">Glycosyl hydrolase-like family 6 (GHL6) protein</fullName>
    </recommendedName>
</protein>
<dbReference type="InterPro" id="IPR017853">
    <property type="entry name" value="GH"/>
</dbReference>
<keyword evidence="2" id="KW-1185">Reference proteome</keyword>
<dbReference type="SUPFAM" id="SSF51445">
    <property type="entry name" value="(Trans)glycosidases"/>
    <property type="match status" value="1"/>
</dbReference>
<evidence type="ECO:0008006" key="3">
    <source>
        <dbReference type="Google" id="ProtNLM"/>
    </source>
</evidence>
<comment type="caution">
    <text evidence="1">The sequence shown here is derived from an EMBL/GenBank/DDBJ whole genome shotgun (WGS) entry which is preliminary data.</text>
</comment>
<proteinExistence type="predicted"/>
<sequence length="478" mass="54399">MHDSTLIPDLDNHGHRTRLENIRLVESVVRSRRAQHFIGDYVPGQASYNLGEYPSRAPYDPDGFDEKALANLAANGIRQIQLMEDWNDLLRLHGASRFSSPNEPGLRRFIDMAHAEGIRVLLYASSGYMQWGDPDLRPEWTRESYDDPSPDMQLVRVAHWRLVRCSPASAGWRAYVLEKTRRLLDEYDIDGLFNDWGYRSLAAQTMPPTPDEVLAWPETSEHDAAKEDLLAWIYAEVKSRGGTYKLHADFNDIPKSAMRLYDYLWVGENIGDINRMRLETRDHPPYVVPQFDYSVGELPSEDEQYAQTIPYLQFPQILAGRPFTGERASIPGVDYDSPEVDRVVRQWRDHQEFVSANPDGPHSYGPWDVGAASPDRAERHRFWLDQYRRMVVPGTRASIDVQSDVFHRTGAPAESVVSLFANTEVYAALANYGATTCSITSTWMLEDLATGHRSSRFDVEPGRLVLLRRVGDASPRSA</sequence>
<organism evidence="1 2">
    <name type="scientific">Antiquaquibacter soli</name>
    <dbReference type="NCBI Taxonomy" id="3064523"/>
    <lineage>
        <taxon>Bacteria</taxon>
        <taxon>Bacillati</taxon>
        <taxon>Actinomycetota</taxon>
        <taxon>Actinomycetes</taxon>
        <taxon>Micrococcales</taxon>
        <taxon>Microbacteriaceae</taxon>
        <taxon>Antiquaquibacter</taxon>
    </lineage>
</organism>
<accession>A0ABT9BNW2</accession>
<dbReference type="EMBL" id="JAUQUB010000002">
    <property type="protein sequence ID" value="MDO7882708.1"/>
    <property type="molecule type" value="Genomic_DNA"/>
</dbReference>